<dbReference type="InterPro" id="IPR036390">
    <property type="entry name" value="WH_DNA-bd_sf"/>
</dbReference>
<reference evidence="5 6" key="1">
    <citation type="submission" date="2024-01" db="EMBL/GenBank/DDBJ databases">
        <title>A telomere-to-telomere, gap-free genome of sweet tea (Lithocarpus litseifolius).</title>
        <authorList>
            <person name="Zhou J."/>
        </authorList>
    </citation>
    <scope>NUCLEOTIDE SEQUENCE [LARGE SCALE GENOMIC DNA]</scope>
    <source>
        <strain evidence="5">Zhou-2022a</strain>
        <tissue evidence="5">Leaf</tissue>
    </source>
</reference>
<keyword evidence="2" id="KW-0520">NAD</keyword>
<feature type="domain" description="TIR" evidence="4">
    <location>
        <begin position="93"/>
        <end position="263"/>
    </location>
</feature>
<feature type="transmembrane region" description="Helical" evidence="3">
    <location>
        <begin position="84"/>
        <end position="101"/>
    </location>
</feature>
<evidence type="ECO:0000259" key="4">
    <source>
        <dbReference type="PROSITE" id="PS50104"/>
    </source>
</evidence>
<keyword evidence="3" id="KW-0812">Transmembrane</keyword>
<dbReference type="PANTHER" id="PTHR11017:SF527">
    <property type="entry name" value="TMV RESISTANCE PROTEIN N-LIKE"/>
    <property type="match status" value="1"/>
</dbReference>
<dbReference type="InterPro" id="IPR035897">
    <property type="entry name" value="Toll_tir_struct_dom_sf"/>
</dbReference>
<dbReference type="AlphaFoldDB" id="A0AAW2DH02"/>
<evidence type="ECO:0000256" key="1">
    <source>
        <dbReference type="ARBA" id="ARBA00022821"/>
    </source>
</evidence>
<gene>
    <name evidence="5" type="ORF">SO802_005026</name>
</gene>
<dbReference type="EMBL" id="JAZDWU010000002">
    <property type="protein sequence ID" value="KAL0009918.1"/>
    <property type="molecule type" value="Genomic_DNA"/>
</dbReference>
<keyword evidence="3" id="KW-1133">Transmembrane helix</keyword>
<dbReference type="Proteomes" id="UP001459277">
    <property type="component" value="Unassembled WGS sequence"/>
</dbReference>
<keyword evidence="3" id="KW-0472">Membrane</keyword>
<dbReference type="Pfam" id="PF01582">
    <property type="entry name" value="TIR"/>
    <property type="match status" value="1"/>
</dbReference>
<dbReference type="PANTHER" id="PTHR11017">
    <property type="entry name" value="LEUCINE-RICH REPEAT-CONTAINING PROTEIN"/>
    <property type="match status" value="1"/>
</dbReference>
<dbReference type="Gene3D" id="3.40.50.10140">
    <property type="entry name" value="Toll/interleukin-1 receptor homology (TIR) domain"/>
    <property type="match status" value="1"/>
</dbReference>
<protein>
    <recommendedName>
        <fullName evidence="4">TIR domain-containing protein</fullName>
    </recommendedName>
</protein>
<dbReference type="FunFam" id="3.40.50.10140:FF:000007">
    <property type="entry name" value="Disease resistance protein (TIR-NBS-LRR class)"/>
    <property type="match status" value="1"/>
</dbReference>
<dbReference type="PROSITE" id="PS50104">
    <property type="entry name" value="TIR"/>
    <property type="match status" value="1"/>
</dbReference>
<dbReference type="GO" id="GO:0006952">
    <property type="term" value="P:defense response"/>
    <property type="evidence" value="ECO:0007669"/>
    <property type="project" value="UniProtKB-KW"/>
</dbReference>
<evidence type="ECO:0000256" key="3">
    <source>
        <dbReference type="SAM" id="Phobius"/>
    </source>
</evidence>
<organism evidence="5 6">
    <name type="scientific">Lithocarpus litseifolius</name>
    <dbReference type="NCBI Taxonomy" id="425828"/>
    <lineage>
        <taxon>Eukaryota</taxon>
        <taxon>Viridiplantae</taxon>
        <taxon>Streptophyta</taxon>
        <taxon>Embryophyta</taxon>
        <taxon>Tracheophyta</taxon>
        <taxon>Spermatophyta</taxon>
        <taxon>Magnoliopsida</taxon>
        <taxon>eudicotyledons</taxon>
        <taxon>Gunneridae</taxon>
        <taxon>Pentapetalae</taxon>
        <taxon>rosids</taxon>
        <taxon>fabids</taxon>
        <taxon>Fagales</taxon>
        <taxon>Fagaceae</taxon>
        <taxon>Lithocarpus</taxon>
    </lineage>
</organism>
<accession>A0AAW2DH02</accession>
<keyword evidence="1" id="KW-0611">Plant defense</keyword>
<proteinExistence type="predicted"/>
<dbReference type="GO" id="GO:0007165">
    <property type="term" value="P:signal transduction"/>
    <property type="evidence" value="ECO:0007669"/>
    <property type="project" value="InterPro"/>
</dbReference>
<name>A0AAW2DH02_9ROSI</name>
<evidence type="ECO:0000313" key="5">
    <source>
        <dbReference type="EMBL" id="KAL0009918.1"/>
    </source>
</evidence>
<dbReference type="InterPro" id="IPR044974">
    <property type="entry name" value="Disease_R_plants"/>
</dbReference>
<dbReference type="SUPFAM" id="SSF52200">
    <property type="entry name" value="Toll/Interleukin receptor TIR domain"/>
    <property type="match status" value="1"/>
</dbReference>
<comment type="caution">
    <text evidence="5">The sequence shown here is derived from an EMBL/GenBank/DDBJ whole genome shotgun (WGS) entry which is preliminary data.</text>
</comment>
<dbReference type="SMART" id="SM00255">
    <property type="entry name" value="TIR"/>
    <property type="match status" value="1"/>
</dbReference>
<sequence>MVSHVNLKRYQIQSEGVSETIRPELPSPEFLSLSWSRPLCPYSALWSRGAVESHRCYYHCLAAGFLFSTMFFKSSMRESLLECHGFAVYLIVVASALVSIFRGEDTRTKFTDHLYAGLIQKGISTFRDDEKLKQGTLIAPELLRAIEESRFAVVILSRDYASSRWCLIELTKIIECMEKTGLVVLPVFHYVNPSDVRNHREIFAEAFVIHEESFKDNIEIVQTWKAALTKVANLAGWDLKNKHESIVIQEIIGWIFRENKDSIRDILESFGYYPDHNIGILVDKSLITINGTTTLWMHDLLQDMGQEIIRRESPKEPGGRSRLWIYEDVIHVLKNNTAKEQWSADAFSKMKFLRLLKISNEQLPKDILRETIVLSSLTVSGVDADDDGVELDLVLFLFGCKET</sequence>
<dbReference type="SUPFAM" id="SSF46785">
    <property type="entry name" value="Winged helix' DNA-binding domain"/>
    <property type="match status" value="1"/>
</dbReference>
<dbReference type="InterPro" id="IPR000157">
    <property type="entry name" value="TIR_dom"/>
</dbReference>
<keyword evidence="6" id="KW-1185">Reference proteome</keyword>
<evidence type="ECO:0000256" key="2">
    <source>
        <dbReference type="ARBA" id="ARBA00023027"/>
    </source>
</evidence>
<evidence type="ECO:0000313" key="6">
    <source>
        <dbReference type="Proteomes" id="UP001459277"/>
    </source>
</evidence>